<feature type="compositionally biased region" description="Basic and acidic residues" evidence="4">
    <location>
        <begin position="151"/>
        <end position="161"/>
    </location>
</feature>
<dbReference type="Pfam" id="PF06413">
    <property type="entry name" value="Neugrin"/>
    <property type="match status" value="1"/>
</dbReference>
<dbReference type="STRING" id="1314674.A0A0D7BNW8"/>
<feature type="region of interest" description="Disordered" evidence="4">
    <location>
        <begin position="1"/>
        <end position="48"/>
    </location>
</feature>
<evidence type="ECO:0000256" key="1">
    <source>
        <dbReference type="ARBA" id="ARBA00003548"/>
    </source>
</evidence>
<accession>A0A0D7BNW8</accession>
<feature type="region of interest" description="Disordered" evidence="4">
    <location>
        <begin position="151"/>
        <end position="175"/>
    </location>
</feature>
<dbReference type="OrthoDB" id="5578174at2759"/>
<reference evidence="5 6" key="1">
    <citation type="journal article" date="2015" name="Fungal Genet. Biol.">
        <title>Evolution of novel wood decay mechanisms in Agaricales revealed by the genome sequences of Fistulina hepatica and Cylindrobasidium torrendii.</title>
        <authorList>
            <person name="Floudas D."/>
            <person name="Held B.W."/>
            <person name="Riley R."/>
            <person name="Nagy L.G."/>
            <person name="Koehler G."/>
            <person name="Ransdell A.S."/>
            <person name="Younus H."/>
            <person name="Chow J."/>
            <person name="Chiniquy J."/>
            <person name="Lipzen A."/>
            <person name="Tritt A."/>
            <person name="Sun H."/>
            <person name="Haridas S."/>
            <person name="LaButti K."/>
            <person name="Ohm R.A."/>
            <person name="Kues U."/>
            <person name="Blanchette R.A."/>
            <person name="Grigoriev I.V."/>
            <person name="Minto R.E."/>
            <person name="Hibbett D.S."/>
        </authorList>
    </citation>
    <scope>NUCLEOTIDE SEQUENCE [LARGE SCALE GENOMIC DNA]</scope>
    <source>
        <strain evidence="5 6">FP15055 ss-10</strain>
    </source>
</reference>
<comment type="function">
    <text evidence="1">Required for respiratory activity and maintenance and expression of the mitochondrial genome.</text>
</comment>
<protein>
    <recommendedName>
        <fullName evidence="3">Required for respiratory growth protein 9, mitochondrial</fullName>
    </recommendedName>
</protein>
<evidence type="ECO:0000313" key="6">
    <source>
        <dbReference type="Proteomes" id="UP000054007"/>
    </source>
</evidence>
<feature type="compositionally biased region" description="Basic and acidic residues" evidence="4">
    <location>
        <begin position="112"/>
        <end position="129"/>
    </location>
</feature>
<dbReference type="AlphaFoldDB" id="A0A0D7BNW8"/>
<evidence type="ECO:0000313" key="5">
    <source>
        <dbReference type="EMBL" id="KIY71895.1"/>
    </source>
</evidence>
<dbReference type="PANTHER" id="PTHR13475:SF3">
    <property type="entry name" value="NEUGRIN"/>
    <property type="match status" value="1"/>
</dbReference>
<dbReference type="InterPro" id="IPR010487">
    <property type="entry name" value="NGRN/Rrg9"/>
</dbReference>
<feature type="region of interest" description="Disordered" evidence="4">
    <location>
        <begin position="112"/>
        <end position="132"/>
    </location>
</feature>
<dbReference type="Proteomes" id="UP000054007">
    <property type="component" value="Unassembled WGS sequence"/>
</dbReference>
<dbReference type="EMBL" id="KN880449">
    <property type="protein sequence ID" value="KIY71895.1"/>
    <property type="molecule type" value="Genomic_DNA"/>
</dbReference>
<feature type="non-terminal residue" evidence="5">
    <location>
        <position position="1"/>
    </location>
</feature>
<dbReference type="PANTHER" id="PTHR13475">
    <property type="entry name" value="NEUGRIN"/>
    <property type="match status" value="1"/>
</dbReference>
<gene>
    <name evidence="5" type="ORF">CYLTODRAFT_418439</name>
</gene>
<evidence type="ECO:0000256" key="3">
    <source>
        <dbReference type="ARBA" id="ARBA00013566"/>
    </source>
</evidence>
<evidence type="ECO:0000256" key="2">
    <source>
        <dbReference type="ARBA" id="ARBA00010895"/>
    </source>
</evidence>
<feature type="compositionally biased region" description="Acidic residues" evidence="4">
    <location>
        <begin position="10"/>
        <end position="21"/>
    </location>
</feature>
<proteinExistence type="inferred from homology"/>
<evidence type="ECO:0000256" key="4">
    <source>
        <dbReference type="SAM" id="MobiDB-lite"/>
    </source>
</evidence>
<name>A0A0D7BNW8_9AGAR</name>
<comment type="similarity">
    <text evidence="2">Belongs to the RRG9 family.</text>
</comment>
<keyword evidence="6" id="KW-1185">Reference proteome</keyword>
<dbReference type="GO" id="GO:0005634">
    <property type="term" value="C:nucleus"/>
    <property type="evidence" value="ECO:0007669"/>
    <property type="project" value="TreeGrafter"/>
</dbReference>
<organism evidence="5 6">
    <name type="scientific">Cylindrobasidium torrendii FP15055 ss-10</name>
    <dbReference type="NCBI Taxonomy" id="1314674"/>
    <lineage>
        <taxon>Eukaryota</taxon>
        <taxon>Fungi</taxon>
        <taxon>Dikarya</taxon>
        <taxon>Basidiomycota</taxon>
        <taxon>Agaricomycotina</taxon>
        <taxon>Agaricomycetes</taxon>
        <taxon>Agaricomycetidae</taxon>
        <taxon>Agaricales</taxon>
        <taxon>Marasmiineae</taxon>
        <taxon>Physalacriaceae</taxon>
        <taxon>Cylindrobasidium</taxon>
    </lineage>
</organism>
<sequence>GFPAPKSILDDDGPVDLSEDDNAVHRARPGTPPIHKRKPPKTSTPAEYAKHRAVMKESFPEGWAPPRKISREAMDGLRQLHHHDPDMFTTPFLAQKFRISPEAVRRILKGKWEPSKERKTQMMQKERASNAEFIRQSRLREVEELQENFAEKRAQREKTHGEVSGVNSKDVFSFD</sequence>